<dbReference type="Proteomes" id="UP000038045">
    <property type="component" value="Unplaced"/>
</dbReference>
<sequence>MSLVHACSQYPISKRIIAYVKSLKDVISLITTSRTIYHNLYDTSVRKTFQSPSNILTIIHESCDINILGDFENINVGFDGVETTAQELYDLLSMYSDGFLEHIKTIRMVLNDSYTRYNQVTLTCFYNRFAVFIGELFDLCSNADTLELYSDSKEHYSIIENLKTPRIKVLKNTTLNSLTLYAQANEDTYHNLLNGLTELKEVHIVLTEDEIFRQVFNTKIFQIILKQLSMKDHSKIIISGQVHEEYIYIIKRFISLIQHYNVDVGLEGWFLCHKTFFDNNVIGTNNITLFPFQSIVELNVCLWTLRVFEAVFNGLLSLNKLKTLKIDLKEQLVYEIIRGETMDIYDRCFNSKLISNIPNIEEFFLRIDNWNGGIFKKSYEKSFPVKNNVTKKLLTNLRDNVKVLYLDGVPNLTNDLSEIISTNCPNIINMHIAPLDSIDSNFLKNIEKLEFLNFKGNYKLIVPKSVSMLIVHMEESEESEQIAMLSGDESWRYFRDMFNISFKVSLRNCNDGHFKYNVFFNNILEWNSYLKKMDIFRHIFNHENSRCIWIGNRIF</sequence>
<evidence type="ECO:0000313" key="1">
    <source>
        <dbReference type="Proteomes" id="UP000038045"/>
    </source>
</evidence>
<accession>A0A0N5A6P9</accession>
<keyword evidence="1" id="KW-1185">Reference proteome</keyword>
<dbReference type="STRING" id="131310.A0A0N5A6P9"/>
<reference evidence="2" key="1">
    <citation type="submission" date="2017-02" db="UniProtKB">
        <authorList>
            <consortium name="WormBaseParasite"/>
        </authorList>
    </citation>
    <scope>IDENTIFICATION</scope>
</reference>
<name>A0A0N5A6P9_PARTI</name>
<evidence type="ECO:0000313" key="2">
    <source>
        <dbReference type="WBParaSite" id="PTRK_0001767000.1"/>
    </source>
</evidence>
<organism evidence="1 2">
    <name type="scientific">Parastrongyloides trichosuri</name>
    <name type="common">Possum-specific nematode worm</name>
    <dbReference type="NCBI Taxonomy" id="131310"/>
    <lineage>
        <taxon>Eukaryota</taxon>
        <taxon>Metazoa</taxon>
        <taxon>Ecdysozoa</taxon>
        <taxon>Nematoda</taxon>
        <taxon>Chromadorea</taxon>
        <taxon>Rhabditida</taxon>
        <taxon>Tylenchina</taxon>
        <taxon>Panagrolaimomorpha</taxon>
        <taxon>Strongyloidoidea</taxon>
        <taxon>Strongyloididae</taxon>
        <taxon>Parastrongyloides</taxon>
    </lineage>
</organism>
<dbReference type="WBParaSite" id="PTRK_0001767000.1">
    <property type="protein sequence ID" value="PTRK_0001767000.1"/>
    <property type="gene ID" value="PTRK_0001767000"/>
</dbReference>
<protein>
    <submittedName>
        <fullName evidence="2">F-box domain-containing protein</fullName>
    </submittedName>
</protein>
<dbReference type="AlphaFoldDB" id="A0A0N5A6P9"/>
<proteinExistence type="predicted"/>